<dbReference type="InterPro" id="IPR027417">
    <property type="entry name" value="P-loop_NTPase"/>
</dbReference>
<dbReference type="AlphaFoldDB" id="A0A9P1CXU7"/>
<dbReference type="GO" id="GO:0008017">
    <property type="term" value="F:microtubule binding"/>
    <property type="evidence" value="ECO:0007669"/>
    <property type="project" value="InterPro"/>
</dbReference>
<dbReference type="InterPro" id="IPR036961">
    <property type="entry name" value="Kinesin_motor_dom_sf"/>
</dbReference>
<dbReference type="Gene3D" id="3.40.850.10">
    <property type="entry name" value="Kinesin motor domain"/>
    <property type="match status" value="1"/>
</dbReference>
<accession>A0A9P1CXU7</accession>
<reference evidence="4 5" key="2">
    <citation type="submission" date="2024-05" db="EMBL/GenBank/DDBJ databases">
        <authorList>
            <person name="Chen Y."/>
            <person name="Shah S."/>
            <person name="Dougan E. K."/>
            <person name="Thang M."/>
            <person name="Chan C."/>
        </authorList>
    </citation>
    <scope>NUCLEOTIDE SEQUENCE [LARGE SCALE GENOMIC DNA]</scope>
</reference>
<keyword evidence="1" id="KW-0505">Motor protein</keyword>
<dbReference type="GO" id="GO:0007018">
    <property type="term" value="P:microtubule-based movement"/>
    <property type="evidence" value="ECO:0007669"/>
    <property type="project" value="InterPro"/>
</dbReference>
<evidence type="ECO:0000313" key="5">
    <source>
        <dbReference type="Proteomes" id="UP001152797"/>
    </source>
</evidence>
<gene>
    <name evidence="3" type="ORF">C1SCF055_LOCUS26743</name>
</gene>
<feature type="non-terminal residue" evidence="3">
    <location>
        <position position="1"/>
    </location>
</feature>
<dbReference type="SUPFAM" id="SSF52540">
    <property type="entry name" value="P-loop containing nucleoside triphosphate hydrolases"/>
    <property type="match status" value="1"/>
</dbReference>
<dbReference type="EMBL" id="CAMXCT030002813">
    <property type="protein sequence ID" value="CAL4787949.1"/>
    <property type="molecule type" value="Genomic_DNA"/>
</dbReference>
<dbReference type="SMART" id="SM00129">
    <property type="entry name" value="KISc"/>
    <property type="match status" value="1"/>
</dbReference>
<dbReference type="OrthoDB" id="3176171at2759"/>
<organism evidence="3">
    <name type="scientific">Cladocopium goreaui</name>
    <dbReference type="NCBI Taxonomy" id="2562237"/>
    <lineage>
        <taxon>Eukaryota</taxon>
        <taxon>Sar</taxon>
        <taxon>Alveolata</taxon>
        <taxon>Dinophyceae</taxon>
        <taxon>Suessiales</taxon>
        <taxon>Symbiodiniaceae</taxon>
        <taxon>Cladocopium</taxon>
    </lineage>
</organism>
<feature type="non-terminal residue" evidence="3">
    <location>
        <position position="139"/>
    </location>
</feature>
<reference evidence="3" key="1">
    <citation type="submission" date="2022-10" db="EMBL/GenBank/DDBJ databases">
        <authorList>
            <person name="Chen Y."/>
            <person name="Dougan E. K."/>
            <person name="Chan C."/>
            <person name="Rhodes N."/>
            <person name="Thang M."/>
        </authorList>
    </citation>
    <scope>NUCLEOTIDE SEQUENCE</scope>
</reference>
<dbReference type="GO" id="GO:0003777">
    <property type="term" value="F:microtubule motor activity"/>
    <property type="evidence" value="ECO:0007669"/>
    <property type="project" value="InterPro"/>
</dbReference>
<evidence type="ECO:0000259" key="2">
    <source>
        <dbReference type="PROSITE" id="PS50067"/>
    </source>
</evidence>
<comment type="caution">
    <text evidence="3">The sequence shown here is derived from an EMBL/GenBank/DDBJ whole genome shotgun (WGS) entry which is preliminary data.</text>
</comment>
<proteinExistence type="inferred from homology"/>
<dbReference type="PANTHER" id="PTHR47117">
    <property type="entry name" value="STAR-RELATED LIPID TRANSFER PROTEIN 9"/>
    <property type="match status" value="1"/>
</dbReference>
<dbReference type="PANTHER" id="PTHR47117:SF1">
    <property type="entry name" value="STAR-RELATED LIPID TRANSFER PROTEIN 9"/>
    <property type="match status" value="1"/>
</dbReference>
<dbReference type="Proteomes" id="UP001152797">
    <property type="component" value="Unassembled WGS sequence"/>
</dbReference>
<dbReference type="InterPro" id="IPR001752">
    <property type="entry name" value="Kinesin_motor_dom"/>
</dbReference>
<evidence type="ECO:0000313" key="3">
    <source>
        <dbReference type="EMBL" id="CAI4000637.1"/>
    </source>
</evidence>
<keyword evidence="1" id="KW-0067">ATP-binding</keyword>
<dbReference type="GO" id="GO:0005524">
    <property type="term" value="F:ATP binding"/>
    <property type="evidence" value="ECO:0007669"/>
    <property type="project" value="UniProtKB-UniRule"/>
</dbReference>
<dbReference type="EMBL" id="CAMXCT010002813">
    <property type="protein sequence ID" value="CAI4000637.1"/>
    <property type="molecule type" value="Genomic_DNA"/>
</dbReference>
<feature type="domain" description="Kinesin motor" evidence="2">
    <location>
        <begin position="1"/>
        <end position="139"/>
    </location>
</feature>
<keyword evidence="5" id="KW-1185">Reference proteome</keyword>
<dbReference type="Pfam" id="PF00225">
    <property type="entry name" value="Kinesin"/>
    <property type="match status" value="1"/>
</dbReference>
<protein>
    <recommendedName>
        <fullName evidence="2">Kinesin motor domain-containing protein</fullName>
    </recommendedName>
</protein>
<name>A0A9P1CXU7_9DINO</name>
<feature type="binding site" evidence="1">
    <location>
        <begin position="9"/>
        <end position="16"/>
    </location>
    <ligand>
        <name>ATP</name>
        <dbReference type="ChEBI" id="CHEBI:30616"/>
    </ligand>
</feature>
<dbReference type="EMBL" id="CAMXCT020002813">
    <property type="protein sequence ID" value="CAL1154012.1"/>
    <property type="molecule type" value="Genomic_DNA"/>
</dbReference>
<comment type="similarity">
    <text evidence="1">Belongs to the TRAFAC class myosin-kinesin ATPase superfamily. Kinesin family.</text>
</comment>
<dbReference type="PROSITE" id="PS50067">
    <property type="entry name" value="KINESIN_MOTOR_2"/>
    <property type="match status" value="1"/>
</dbReference>
<evidence type="ECO:0000256" key="1">
    <source>
        <dbReference type="PROSITE-ProRule" id="PRU00283"/>
    </source>
</evidence>
<sequence length="139" mass="15360">YNSCVIAFGATGCGKSHTIFGTNQDRGLLPRISETIFHNWNMEAGQQMLVKVSYLELYNEKARDLLKPEDPDNGKAASLEVREHPKAGIFVEGLTRSVASNAEEVLRLVDFGHKIRVVGSTNMNAHSSRSHAIVTLHLE</sequence>
<evidence type="ECO:0000313" key="4">
    <source>
        <dbReference type="EMBL" id="CAL4787949.1"/>
    </source>
</evidence>
<keyword evidence="1" id="KW-0547">Nucleotide-binding</keyword>